<feature type="compositionally biased region" description="Low complexity" evidence="1">
    <location>
        <begin position="308"/>
        <end position="320"/>
    </location>
</feature>
<dbReference type="Proteomes" id="UP000053890">
    <property type="component" value="Unassembled WGS sequence"/>
</dbReference>
<feature type="compositionally biased region" description="Basic and acidic residues" evidence="1">
    <location>
        <begin position="737"/>
        <end position="753"/>
    </location>
</feature>
<gene>
    <name evidence="2" type="ORF">RHOBADRAFT_55356</name>
</gene>
<keyword evidence="3" id="KW-1185">Reference proteome</keyword>
<name>A0A0P9EVF6_RHOGW</name>
<sequence>MLHAAHGAPRPSYLDLAPSDPLLARLLALYTWFLPSLDWRDRQRVESAGVSFRNEWGRLLPDERDRAVDVLVGRWCAFKADARSLDPAELGYQKMCRTIKVIKSTNLAATHELAHLRAWTVALERAFPRSCASLVERWKRDFFSETGVTVTKLMRSSEAGWDATRRGLETAPELVEILVRVGESPALALPSADLILRQAHTASQSPADRFLIFSTSLKSLATLHRALPTHGDSLAAHDEQASLVRVVLVLAEDVEAFERLETEQQSSVVERARDVVFEAARMRQETGRLPSLRVLVHELREALKPNDSSSQHSQSPPFHSAASPARRPLVWFPPHTPADPPPEDDASLFAARPAGVASALAALDSLVQQLQLAMQAEPSRRPDYTLPTASLESADPVLHRLKLVISWWLPCLDGASNRKYRNNAVDAVYSFSNGWGTFLPSERERAVDFLVSVWCKWQVDPTQVDPNMVVSYKNLSQEVKRTIATIKKSRAETAHRGMLRVGQDVVRSYPWEAVEQWYTDVFGTGVQGLTVTKLLRVPQQGWTVIQETLEHGQHLLREGVSTDQALPSLDLLFDAAQKATQTALERSEIFHRCVDDLLTLCEAARRSEHVSREGHEAYLARVRSVFLSADEVRRFEEQLSYPQQTSAVALARSWLFSACQGHELKHPVPDLADMAHDLYRATGHDEDAVRRALAPPEGYFLRPREPLASTYKWAVPRTHDNMHPDGRSLRSLSVRARHNERSPYRPERRPAFC</sequence>
<proteinExistence type="predicted"/>
<evidence type="ECO:0000313" key="2">
    <source>
        <dbReference type="EMBL" id="KPV73134.1"/>
    </source>
</evidence>
<feature type="compositionally biased region" description="Basic and acidic residues" evidence="1">
    <location>
        <begin position="717"/>
        <end position="728"/>
    </location>
</feature>
<accession>A0A0P9EVF6</accession>
<feature type="region of interest" description="Disordered" evidence="1">
    <location>
        <begin position="717"/>
        <end position="753"/>
    </location>
</feature>
<reference evidence="2 3" key="1">
    <citation type="journal article" date="2015" name="Front. Microbiol.">
        <title>Genome sequence of the plant growth promoting endophytic yeast Rhodotorula graminis WP1.</title>
        <authorList>
            <person name="Firrincieli A."/>
            <person name="Otillar R."/>
            <person name="Salamov A."/>
            <person name="Schmutz J."/>
            <person name="Khan Z."/>
            <person name="Redman R.S."/>
            <person name="Fleck N.D."/>
            <person name="Lindquist E."/>
            <person name="Grigoriev I.V."/>
            <person name="Doty S.L."/>
        </authorList>
    </citation>
    <scope>NUCLEOTIDE SEQUENCE [LARGE SCALE GENOMIC DNA]</scope>
    <source>
        <strain evidence="2 3">WP1</strain>
    </source>
</reference>
<protein>
    <submittedName>
        <fullName evidence="2">Uncharacterized protein</fullName>
    </submittedName>
</protein>
<dbReference type="RefSeq" id="XP_018269183.1">
    <property type="nucleotide sequence ID" value="XM_018417809.1"/>
</dbReference>
<organism evidence="2 3">
    <name type="scientific">Rhodotorula graminis (strain WP1)</name>
    <dbReference type="NCBI Taxonomy" id="578459"/>
    <lineage>
        <taxon>Eukaryota</taxon>
        <taxon>Fungi</taxon>
        <taxon>Dikarya</taxon>
        <taxon>Basidiomycota</taxon>
        <taxon>Pucciniomycotina</taxon>
        <taxon>Microbotryomycetes</taxon>
        <taxon>Sporidiobolales</taxon>
        <taxon>Sporidiobolaceae</taxon>
        <taxon>Rhodotorula</taxon>
    </lineage>
</organism>
<dbReference type="EMBL" id="KQ474084">
    <property type="protein sequence ID" value="KPV73134.1"/>
    <property type="molecule type" value="Genomic_DNA"/>
</dbReference>
<evidence type="ECO:0000256" key="1">
    <source>
        <dbReference type="SAM" id="MobiDB-lite"/>
    </source>
</evidence>
<dbReference type="AlphaFoldDB" id="A0A0P9EVF6"/>
<dbReference type="GeneID" id="28978257"/>
<dbReference type="OrthoDB" id="10660951at2759"/>
<feature type="region of interest" description="Disordered" evidence="1">
    <location>
        <begin position="303"/>
        <end position="323"/>
    </location>
</feature>
<evidence type="ECO:0000313" key="3">
    <source>
        <dbReference type="Proteomes" id="UP000053890"/>
    </source>
</evidence>